<organism evidence="2 3">
    <name type="scientific">Trifolium medium</name>
    <dbReference type="NCBI Taxonomy" id="97028"/>
    <lineage>
        <taxon>Eukaryota</taxon>
        <taxon>Viridiplantae</taxon>
        <taxon>Streptophyta</taxon>
        <taxon>Embryophyta</taxon>
        <taxon>Tracheophyta</taxon>
        <taxon>Spermatophyta</taxon>
        <taxon>Magnoliopsida</taxon>
        <taxon>eudicotyledons</taxon>
        <taxon>Gunneridae</taxon>
        <taxon>Pentapetalae</taxon>
        <taxon>rosids</taxon>
        <taxon>fabids</taxon>
        <taxon>Fabales</taxon>
        <taxon>Fabaceae</taxon>
        <taxon>Papilionoideae</taxon>
        <taxon>50 kb inversion clade</taxon>
        <taxon>NPAAA clade</taxon>
        <taxon>Hologalegina</taxon>
        <taxon>IRL clade</taxon>
        <taxon>Trifolieae</taxon>
        <taxon>Trifolium</taxon>
    </lineage>
</organism>
<sequence length="52" mass="6102">MENYRVSINKKQQTDMGKNKSMSGVEAMTYHLPMVKVWKCVQKEQLPISETR</sequence>
<name>A0A392UH95_9FABA</name>
<reference evidence="2 3" key="1">
    <citation type="journal article" date="2018" name="Front. Plant Sci.">
        <title>Red Clover (Trifolium pratense) and Zigzag Clover (T. medium) - A Picture of Genomic Similarities and Differences.</title>
        <authorList>
            <person name="Dluhosova J."/>
            <person name="Istvanek J."/>
            <person name="Nedelnik J."/>
            <person name="Repkova J."/>
        </authorList>
    </citation>
    <scope>NUCLEOTIDE SEQUENCE [LARGE SCALE GENOMIC DNA]</scope>
    <source>
        <strain evidence="3">cv. 10/8</strain>
        <tissue evidence="2">Leaf</tissue>
    </source>
</reference>
<comment type="caution">
    <text evidence="2">The sequence shown here is derived from an EMBL/GenBank/DDBJ whole genome shotgun (WGS) entry which is preliminary data.</text>
</comment>
<dbReference type="AlphaFoldDB" id="A0A392UH95"/>
<dbReference type="EMBL" id="LXQA010825884">
    <property type="protein sequence ID" value="MCI72822.1"/>
    <property type="molecule type" value="Genomic_DNA"/>
</dbReference>
<dbReference type="Proteomes" id="UP000265520">
    <property type="component" value="Unassembled WGS sequence"/>
</dbReference>
<keyword evidence="3" id="KW-1185">Reference proteome</keyword>
<evidence type="ECO:0000313" key="2">
    <source>
        <dbReference type="EMBL" id="MCI72822.1"/>
    </source>
</evidence>
<accession>A0A392UH95</accession>
<protein>
    <submittedName>
        <fullName evidence="2">Uncharacterized protein</fullName>
    </submittedName>
</protein>
<feature type="compositionally biased region" description="Polar residues" evidence="1">
    <location>
        <begin position="9"/>
        <end position="22"/>
    </location>
</feature>
<feature type="region of interest" description="Disordered" evidence="1">
    <location>
        <begin position="1"/>
        <end position="22"/>
    </location>
</feature>
<evidence type="ECO:0000256" key="1">
    <source>
        <dbReference type="SAM" id="MobiDB-lite"/>
    </source>
</evidence>
<evidence type="ECO:0000313" key="3">
    <source>
        <dbReference type="Proteomes" id="UP000265520"/>
    </source>
</evidence>
<proteinExistence type="predicted"/>